<feature type="compositionally biased region" description="Basic and acidic residues" evidence="3">
    <location>
        <begin position="787"/>
        <end position="800"/>
    </location>
</feature>
<evidence type="ECO:0000313" key="7">
    <source>
        <dbReference type="Proteomes" id="UP000515151"/>
    </source>
</evidence>
<dbReference type="PROSITE" id="PS51916">
    <property type="entry name" value="DEUBAD"/>
    <property type="match status" value="1"/>
</dbReference>
<dbReference type="Proteomes" id="UP000197138">
    <property type="component" value="Unassembled WGS sequence"/>
</dbReference>
<feature type="region of interest" description="Disordered" evidence="3">
    <location>
        <begin position="779"/>
        <end position="800"/>
    </location>
</feature>
<feature type="region of interest" description="Disordered" evidence="3">
    <location>
        <begin position="560"/>
        <end position="704"/>
    </location>
</feature>
<reference evidence="7" key="3">
    <citation type="journal article" date="2020" name="Plant Biotechnol. J.">
        <title>The pomegranate (Punica granatum L.) draft genome dissects genetic divergence between soft- and hard-seeded cultivars.</title>
        <authorList>
            <person name="Luo X."/>
            <person name="Li H."/>
            <person name="Wu Z."/>
            <person name="Yao W."/>
            <person name="Zhao P."/>
            <person name="Cao D."/>
            <person name="Yu H."/>
            <person name="Li K."/>
            <person name="Poudel K."/>
            <person name="Zhao D."/>
            <person name="Zhang F."/>
            <person name="Xia X."/>
            <person name="Chen L."/>
            <person name="Wang Q."/>
            <person name="Jing D."/>
            <person name="Cao S."/>
        </authorList>
    </citation>
    <scope>NUCLEOTIDE SEQUENCE [LARGE SCALE GENOMIC DNA]</scope>
</reference>
<reference evidence="6" key="1">
    <citation type="journal article" date="2017" name="Plant J.">
        <title>The pomegranate (Punica granatum L.) genome and the genomics of punicalagin biosynthesis.</title>
        <authorList>
            <person name="Qin G."/>
            <person name="Xu C."/>
            <person name="Ming R."/>
            <person name="Tang H."/>
            <person name="Guyot R."/>
            <person name="Kramer E.M."/>
            <person name="Hu Y."/>
            <person name="Yi X."/>
            <person name="Qi Y."/>
            <person name="Xu X."/>
            <person name="Gao Z."/>
            <person name="Pan H."/>
            <person name="Jian J."/>
            <person name="Tian Y."/>
            <person name="Yue Z."/>
            <person name="Xu Y."/>
        </authorList>
    </citation>
    <scope>NUCLEOTIDE SEQUENCE [LARGE SCALE GENOMIC DNA]</scope>
    <source>
        <strain evidence="6">cv. Dabenzi</strain>
    </source>
</reference>
<dbReference type="GeneID" id="116199166"/>
<dbReference type="InterPro" id="IPR057748">
    <property type="entry name" value="NFRKB_WH_2"/>
</dbReference>
<dbReference type="CDD" id="cd21865">
    <property type="entry name" value="DEUBAD_NFRKB"/>
    <property type="match status" value="1"/>
</dbReference>
<dbReference type="InterPro" id="IPR024867">
    <property type="entry name" value="NFRKB"/>
</dbReference>
<evidence type="ECO:0000313" key="6">
    <source>
        <dbReference type="Proteomes" id="UP000197138"/>
    </source>
</evidence>
<keyword evidence="2" id="KW-0539">Nucleus</keyword>
<evidence type="ECO:0000256" key="3">
    <source>
        <dbReference type="SAM" id="MobiDB-lite"/>
    </source>
</evidence>
<feature type="compositionally biased region" description="Basic residues" evidence="3">
    <location>
        <begin position="658"/>
        <end position="667"/>
    </location>
</feature>
<dbReference type="EMBL" id="MTKT01000666">
    <property type="protein sequence ID" value="OWM89352.1"/>
    <property type="molecule type" value="Genomic_DNA"/>
</dbReference>
<feature type="region of interest" description="Disordered" evidence="3">
    <location>
        <begin position="1235"/>
        <end position="1269"/>
    </location>
</feature>
<dbReference type="GO" id="GO:0031011">
    <property type="term" value="C:Ino80 complex"/>
    <property type="evidence" value="ECO:0007669"/>
    <property type="project" value="InterPro"/>
</dbReference>
<reference evidence="5" key="2">
    <citation type="submission" date="2017-06" db="EMBL/GenBank/DDBJ databases">
        <title>The pomegranate genome and the genomics of punicalagin biosynthesis.</title>
        <authorList>
            <person name="Xu C."/>
        </authorList>
    </citation>
    <scope>NUCLEOTIDE SEQUENCE [LARGE SCALE GENOMIC DNA]</scope>
    <source>
        <tissue evidence="5">Fresh leaf</tissue>
    </source>
</reference>
<sequence>MAIEKNNFKAARFDSECSPGSRDSMSGDEDEFQVRASGPESDEDDDFDDADSGAGSDDFDLLELGETGAEFCQVGSSTCSVPFELYDLPNLEDVLSVDVWNECLTEEERLGLAKFLPDMDQETYMHTMMELFKGCNFHFGSPLKKLFDMLKGGLCEPRVALYREGRNSFDKREHYHFLKMHQNGLVSNLCQIRDAWLNCRGYSIEEKLRVLNIVKSQKSLMCEKEDMESESSGREELAERLWSRRSKDRKLGQIMGPSSVYGVGPDLEPSLALEPAKYRKQNSKGVLKLGALKTTSGRQLVSGLPTLNPGSDLKSGAYSSLTLPWQSKMATSDMGLATTRIRDRMPGYDEVEDPIFGAGSRRDQITSSRFSTEKQGRLAARKKPDFLSGDEIAMDGFVGLPLSSKGDLLVYGRNKHSNEPFDVRMMKANQSSIRPSYDYVTKAKYSGMHQGFAGEIQKKSMKGLKGNQGGSHDPNESFWHAGTEEEALHMDPQLQFDDWNPRSKKLKVQRESGLSVKSHRASIPQMSNRFLTPEMKGRHSYENISGSSLKNGAMNMILNGDVTESGSSDSYGDDESNPLMRNKLAYPSGFMEEPSSLVKSSVDGKKGKFVKKEKKQNARGSDRDLQSYQKDDLGEHLYPPEEKEGGGGGDEEEVYPSKGKKKMKKSKIRGDPSVRTSTRVKEGNFLYGTGTDDRKKPHKVHKNDQLEVRPSEGLAVSPLVTDPIEGKQTGVGSVHDYAVVEEDGLIEKHPLADGKRASKRRKKVKNMNTSDATVSVRNLAKRKRKGKAVETADHDDDGNRLHADTQQEIHANAQQEIEEPSLLEKQIGQKTGDDGVASDNETSEMPIVDTGVPDMELDSGPPKKSFTLITPTVHTDFSFSIIHLLSAVRVAMISPPLEDSLDVGPQMEDAGRIQEGGINEESSSQKNVDAAGNSEQEPQCNAPCLTIQEIVNRVRSNPGDPCILETQEPLQDLVRGVLKSFSSKSASLGAKGWKALVVYERLKKRWRWTGPVPYNLPDHETIEEVTSPEAWGLPHKMLVKLVDSFASWLKSSQDTLQKLGSLPPPPLELMQCNVDEKERFRDLRAQKSLNTIYPSSEEVREYFRREEFLRYSIPDRAFQYTAADGKKSVVAPLRRCGGKPTSKARDHFMLKRDRPPHVTILCLVRDAAARLPGSIGTRADVCTLIRDSQYIVEDVTDVQINQIVSGALDRLHYERDPCVQFDAERKLWKYLHREREEEDFEDDGTSSTKKWRRPKKDTTEPSDQGTVTVAYHGSGEQTGYDMCSDLNVEPAPIDGDKAVDPIMTDDLGQNIGDICNNGAEHTGIPQDQPMVWEGFDLNPLRENKLLCQENSTNEDFDDETFGRERPVGLLSAGLL</sequence>
<feature type="compositionally biased region" description="Acidic residues" evidence="3">
    <location>
        <begin position="40"/>
        <end position="52"/>
    </location>
</feature>
<proteinExistence type="predicted"/>
<feature type="region of interest" description="Disordered" evidence="3">
    <location>
        <begin position="830"/>
        <end position="859"/>
    </location>
</feature>
<dbReference type="PANTHER" id="PTHR13052:SF0">
    <property type="entry name" value="DNA-BINDING PROTEIN-LIKE"/>
    <property type="match status" value="1"/>
</dbReference>
<feature type="compositionally biased region" description="Basic and acidic residues" evidence="3">
    <location>
        <begin position="620"/>
        <end position="645"/>
    </location>
</feature>
<feature type="region of interest" description="Disordered" evidence="3">
    <location>
        <begin position="1"/>
        <end position="52"/>
    </location>
</feature>
<accession>A0A218XYJ9</accession>
<evidence type="ECO:0000256" key="2">
    <source>
        <dbReference type="ARBA" id="ARBA00023242"/>
    </source>
</evidence>
<dbReference type="OrthoDB" id="70874at2759"/>
<reference evidence="8" key="4">
    <citation type="submission" date="2025-04" db="UniProtKB">
        <authorList>
            <consortium name="RefSeq"/>
        </authorList>
    </citation>
    <scope>IDENTIFICATION</scope>
    <source>
        <tissue evidence="8">Leaf</tissue>
    </source>
</reference>
<name>A0A218XYJ9_PUNGR</name>
<organism evidence="5 6">
    <name type="scientific">Punica granatum</name>
    <name type="common">Pomegranate</name>
    <dbReference type="NCBI Taxonomy" id="22663"/>
    <lineage>
        <taxon>Eukaryota</taxon>
        <taxon>Viridiplantae</taxon>
        <taxon>Streptophyta</taxon>
        <taxon>Embryophyta</taxon>
        <taxon>Tracheophyta</taxon>
        <taxon>Spermatophyta</taxon>
        <taxon>Magnoliopsida</taxon>
        <taxon>eudicotyledons</taxon>
        <taxon>Gunneridae</taxon>
        <taxon>Pentapetalae</taxon>
        <taxon>rosids</taxon>
        <taxon>malvids</taxon>
        <taxon>Myrtales</taxon>
        <taxon>Lythraceae</taxon>
        <taxon>Punica</taxon>
    </lineage>
</organism>
<protein>
    <submittedName>
        <fullName evidence="8">Uncharacterized protein LOC116199166</fullName>
    </submittedName>
</protein>
<comment type="subcellular location">
    <subcellularLocation>
        <location evidence="1">Nucleus</location>
    </subcellularLocation>
</comment>
<dbReference type="PANTHER" id="PTHR13052">
    <property type="entry name" value="NFRKB-RELATED"/>
    <property type="match status" value="1"/>
</dbReference>
<dbReference type="Pfam" id="PF25793">
    <property type="entry name" value="WHD_2nd_NFRKB"/>
    <property type="match status" value="1"/>
</dbReference>
<gene>
    <name evidence="8" type="primary">LOC116199166</name>
    <name evidence="5" type="ORF">CDL15_Pgr024100</name>
</gene>
<keyword evidence="7" id="KW-1185">Reference proteome</keyword>
<dbReference type="RefSeq" id="XP_031385317.1">
    <property type="nucleotide sequence ID" value="XM_031529457.1"/>
</dbReference>
<dbReference type="InterPro" id="IPR044867">
    <property type="entry name" value="DEUBAD_dom"/>
</dbReference>
<evidence type="ECO:0000256" key="1">
    <source>
        <dbReference type="ARBA" id="ARBA00004123"/>
    </source>
</evidence>
<dbReference type="Proteomes" id="UP000515151">
    <property type="component" value="Chromosome 3"/>
</dbReference>
<feature type="region of interest" description="Disordered" evidence="3">
    <location>
        <begin position="916"/>
        <end position="938"/>
    </location>
</feature>
<evidence type="ECO:0000313" key="5">
    <source>
        <dbReference type="EMBL" id="OWM89352.1"/>
    </source>
</evidence>
<feature type="compositionally biased region" description="Polar residues" evidence="3">
    <location>
        <begin position="920"/>
        <end position="938"/>
    </location>
</feature>
<feature type="domain" description="DEUBAD" evidence="4">
    <location>
        <begin position="82"/>
        <end position="195"/>
    </location>
</feature>
<evidence type="ECO:0000313" key="8">
    <source>
        <dbReference type="RefSeq" id="XP_031385317.1"/>
    </source>
</evidence>
<evidence type="ECO:0000259" key="4">
    <source>
        <dbReference type="PROSITE" id="PS51916"/>
    </source>
</evidence>